<name>A0ABD0YCI6_9HEMI</name>
<dbReference type="AlphaFoldDB" id="A0ABD0YCI6"/>
<dbReference type="EMBL" id="JBFDAA010000017">
    <property type="protein sequence ID" value="KAL1116748.1"/>
    <property type="molecule type" value="Genomic_DNA"/>
</dbReference>
<organism evidence="1 2">
    <name type="scientific">Ranatra chinensis</name>
    <dbReference type="NCBI Taxonomy" id="642074"/>
    <lineage>
        <taxon>Eukaryota</taxon>
        <taxon>Metazoa</taxon>
        <taxon>Ecdysozoa</taxon>
        <taxon>Arthropoda</taxon>
        <taxon>Hexapoda</taxon>
        <taxon>Insecta</taxon>
        <taxon>Pterygota</taxon>
        <taxon>Neoptera</taxon>
        <taxon>Paraneoptera</taxon>
        <taxon>Hemiptera</taxon>
        <taxon>Heteroptera</taxon>
        <taxon>Panheteroptera</taxon>
        <taxon>Nepomorpha</taxon>
        <taxon>Nepidae</taxon>
        <taxon>Ranatrinae</taxon>
        <taxon>Ranatra</taxon>
    </lineage>
</organism>
<sequence>MGPQGESRLPGEELFLPLQVADDGHRRRILHVATPGRVQGVHHEVRPVHRPDGLWTGGPERLRPLAQRRVRHLRRRLRRRTRIPRVELPGVDQFGQHDAGVRPGRSQILTTRSPLKSAILQKLDKFSTLSHTKRALLC</sequence>
<evidence type="ECO:0000313" key="2">
    <source>
        <dbReference type="Proteomes" id="UP001558652"/>
    </source>
</evidence>
<accession>A0ABD0YCI6</accession>
<comment type="caution">
    <text evidence="1">The sequence shown here is derived from an EMBL/GenBank/DDBJ whole genome shotgun (WGS) entry which is preliminary data.</text>
</comment>
<reference evidence="1 2" key="1">
    <citation type="submission" date="2024-07" db="EMBL/GenBank/DDBJ databases">
        <title>Chromosome-level genome assembly of the water stick insect Ranatra chinensis (Heteroptera: Nepidae).</title>
        <authorList>
            <person name="Liu X."/>
        </authorList>
    </citation>
    <scope>NUCLEOTIDE SEQUENCE [LARGE SCALE GENOMIC DNA]</scope>
    <source>
        <strain evidence="1">Cailab_2021Rc</strain>
        <tissue evidence="1">Muscle</tissue>
    </source>
</reference>
<proteinExistence type="predicted"/>
<evidence type="ECO:0000313" key="1">
    <source>
        <dbReference type="EMBL" id="KAL1116748.1"/>
    </source>
</evidence>
<keyword evidence="2" id="KW-1185">Reference proteome</keyword>
<dbReference type="Proteomes" id="UP001558652">
    <property type="component" value="Unassembled WGS sequence"/>
</dbReference>
<gene>
    <name evidence="1" type="ORF">AAG570_005220</name>
</gene>
<protein>
    <submittedName>
        <fullName evidence="1">Uncharacterized protein</fullName>
    </submittedName>
</protein>